<dbReference type="PANTHER" id="PTHR43244:SF1">
    <property type="entry name" value="5,10-METHYLENETETRAHYDROMETHANOPTERIN REDUCTASE"/>
    <property type="match status" value="1"/>
</dbReference>
<dbReference type="EMBL" id="JAULBC010000006">
    <property type="protein sequence ID" value="MEX6689537.1"/>
    <property type="molecule type" value="Genomic_DNA"/>
</dbReference>
<dbReference type="EC" id="1.-.-.-" evidence="3"/>
<dbReference type="Gene3D" id="3.20.20.30">
    <property type="entry name" value="Luciferase-like domain"/>
    <property type="match status" value="1"/>
</dbReference>
<proteinExistence type="predicted"/>
<dbReference type="Proteomes" id="UP001560573">
    <property type="component" value="Unassembled WGS sequence"/>
</dbReference>
<dbReference type="Pfam" id="PF00296">
    <property type="entry name" value="Bac_luciferase"/>
    <property type="match status" value="1"/>
</dbReference>
<accession>A0ABV3ZI25</accession>
<evidence type="ECO:0000313" key="3">
    <source>
        <dbReference type="EMBL" id="MEX6689537.1"/>
    </source>
</evidence>
<keyword evidence="4" id="KW-1185">Reference proteome</keyword>
<organism evidence="3 4">
    <name type="scientific">Danxiaibacter flavus</name>
    <dbReference type="NCBI Taxonomy" id="3049108"/>
    <lineage>
        <taxon>Bacteria</taxon>
        <taxon>Pseudomonadati</taxon>
        <taxon>Bacteroidota</taxon>
        <taxon>Chitinophagia</taxon>
        <taxon>Chitinophagales</taxon>
        <taxon>Chitinophagaceae</taxon>
        <taxon>Danxiaibacter</taxon>
    </lineage>
</organism>
<dbReference type="InterPro" id="IPR036661">
    <property type="entry name" value="Luciferase-like_sf"/>
</dbReference>
<dbReference type="InterPro" id="IPR011251">
    <property type="entry name" value="Luciferase-like_dom"/>
</dbReference>
<keyword evidence="1 3" id="KW-0560">Oxidoreductase</keyword>
<sequence>MAIFCYHASHEQFAPSHLLRLAVMAEQAGFKAIHSSDHFQPWSKRQGNSGFSFSWLGAAMQATSVPFSVVCAPGQRYHPAIVAQAVATLAEMFPNRFSVELGSGEAINEEISGDPWPPKDVRNERLLQSVEIIRKLLNGEKVSYSGLVKVKDARLWSLPDRPPELFGAALSSETAEWCGSWADGLLTTAGDLEQTKEKIDAFRRTAGTEKPVFIQFSFSYDTSREEAIKGAHDQWSANLVSQDKLANLHEPEHFDEAASDVSLEDVENKVEVFTSIDRLIEHAGRFEELGVDRIILHNINKKHEQFIQHFGEVFSRAKSISG</sequence>
<dbReference type="SUPFAM" id="SSF51679">
    <property type="entry name" value="Bacterial luciferase-like"/>
    <property type="match status" value="1"/>
</dbReference>
<evidence type="ECO:0000259" key="2">
    <source>
        <dbReference type="Pfam" id="PF00296"/>
    </source>
</evidence>
<evidence type="ECO:0000313" key="4">
    <source>
        <dbReference type="Proteomes" id="UP001560573"/>
    </source>
</evidence>
<comment type="caution">
    <text evidence="3">The sequence shown here is derived from an EMBL/GenBank/DDBJ whole genome shotgun (WGS) entry which is preliminary data.</text>
</comment>
<evidence type="ECO:0000256" key="1">
    <source>
        <dbReference type="ARBA" id="ARBA00023002"/>
    </source>
</evidence>
<dbReference type="RefSeq" id="WP_369330944.1">
    <property type="nucleotide sequence ID" value="NZ_JAULBC010000006.1"/>
</dbReference>
<feature type="domain" description="Luciferase-like" evidence="2">
    <location>
        <begin position="10"/>
        <end position="292"/>
    </location>
</feature>
<dbReference type="NCBIfam" id="TIGR03885">
    <property type="entry name" value="flavin_revert"/>
    <property type="match status" value="1"/>
</dbReference>
<reference evidence="3 4" key="1">
    <citation type="submission" date="2023-07" db="EMBL/GenBank/DDBJ databases">
        <authorList>
            <person name="Lian W.-H."/>
        </authorList>
    </citation>
    <scope>NUCLEOTIDE SEQUENCE [LARGE SCALE GENOMIC DNA]</scope>
    <source>
        <strain evidence="3 4">SYSU DXS3180</strain>
    </source>
</reference>
<gene>
    <name evidence="3" type="ORF">QTN47_18660</name>
</gene>
<dbReference type="InterPro" id="IPR023907">
    <property type="entry name" value="Non-F420_Flavin_OxRdtase"/>
</dbReference>
<dbReference type="InterPro" id="IPR050564">
    <property type="entry name" value="F420-G6PD/mer"/>
</dbReference>
<protein>
    <submittedName>
        <fullName evidence="3">TIGR03885 family FMN-dependent LLM class oxidoreductase</fullName>
        <ecNumber evidence="3">1.-.-.-</ecNumber>
    </submittedName>
</protein>
<dbReference type="CDD" id="cd01097">
    <property type="entry name" value="Tetrahydromethanopterin_reductase"/>
    <property type="match status" value="1"/>
</dbReference>
<dbReference type="PANTHER" id="PTHR43244">
    <property type="match status" value="1"/>
</dbReference>
<dbReference type="NCBIfam" id="TIGR03557">
    <property type="entry name" value="F420_G6P_family"/>
    <property type="match status" value="1"/>
</dbReference>
<name>A0ABV3ZI25_9BACT</name>
<dbReference type="GO" id="GO:0016491">
    <property type="term" value="F:oxidoreductase activity"/>
    <property type="evidence" value="ECO:0007669"/>
    <property type="project" value="UniProtKB-KW"/>
</dbReference>
<dbReference type="InterPro" id="IPR019945">
    <property type="entry name" value="F420_G6P_DH-rel"/>
</dbReference>